<dbReference type="RefSeq" id="WP_188642103.1">
    <property type="nucleotide sequence ID" value="NZ_BMID01000001.1"/>
</dbReference>
<evidence type="ECO:0000259" key="8">
    <source>
        <dbReference type="Pfam" id="PF04239"/>
    </source>
</evidence>
<proteinExistence type="inferred from homology"/>
<feature type="domain" description="YetF C-terminal" evidence="8">
    <location>
        <begin position="90"/>
        <end position="158"/>
    </location>
</feature>
<reference evidence="11" key="1">
    <citation type="journal article" date="2019" name="Int. J. Syst. Evol. Microbiol.">
        <title>The Global Catalogue of Microorganisms (GCM) 10K type strain sequencing project: providing services to taxonomists for standard genome sequencing and annotation.</title>
        <authorList>
            <consortium name="The Broad Institute Genomics Platform"/>
            <consortium name="The Broad Institute Genome Sequencing Center for Infectious Disease"/>
            <person name="Wu L."/>
            <person name="Ma J."/>
        </authorList>
    </citation>
    <scope>NUCLEOTIDE SEQUENCE [LARGE SCALE GENOMIC DNA]</scope>
    <source>
        <strain evidence="11">CGMCC 1.15297</strain>
    </source>
</reference>
<dbReference type="Pfam" id="PF20730">
    <property type="entry name" value="YetF_N"/>
    <property type="match status" value="1"/>
</dbReference>
<evidence type="ECO:0000256" key="4">
    <source>
        <dbReference type="ARBA" id="ARBA00022692"/>
    </source>
</evidence>
<evidence type="ECO:0000313" key="10">
    <source>
        <dbReference type="EMBL" id="GGA06163.1"/>
    </source>
</evidence>
<dbReference type="InterPro" id="IPR048454">
    <property type="entry name" value="YetF_N"/>
</dbReference>
<evidence type="ECO:0000259" key="9">
    <source>
        <dbReference type="Pfam" id="PF20730"/>
    </source>
</evidence>
<keyword evidence="4 7" id="KW-0812">Transmembrane</keyword>
<evidence type="ECO:0000256" key="6">
    <source>
        <dbReference type="ARBA" id="ARBA00023136"/>
    </source>
</evidence>
<dbReference type="InterPro" id="IPR007353">
    <property type="entry name" value="DUF421"/>
</dbReference>
<protein>
    <submittedName>
        <fullName evidence="10">DUF421 domain-containing protein</fullName>
    </submittedName>
</protein>
<evidence type="ECO:0000256" key="7">
    <source>
        <dbReference type="SAM" id="Phobius"/>
    </source>
</evidence>
<dbReference type="EMBL" id="BMID01000001">
    <property type="protein sequence ID" value="GGA06163.1"/>
    <property type="molecule type" value="Genomic_DNA"/>
</dbReference>
<keyword evidence="5 7" id="KW-1133">Transmembrane helix</keyword>
<feature type="domain" description="YetF-like N-terminal transmembrane" evidence="9">
    <location>
        <begin position="19"/>
        <end position="58"/>
    </location>
</feature>
<dbReference type="Pfam" id="PF04239">
    <property type="entry name" value="DUF421"/>
    <property type="match status" value="1"/>
</dbReference>
<evidence type="ECO:0000256" key="2">
    <source>
        <dbReference type="ARBA" id="ARBA00006448"/>
    </source>
</evidence>
<evidence type="ECO:0000256" key="5">
    <source>
        <dbReference type="ARBA" id="ARBA00022989"/>
    </source>
</evidence>
<comment type="caution">
    <text evidence="10">The sequence shown here is derived from an EMBL/GenBank/DDBJ whole genome shotgun (WGS) entry which is preliminary data.</text>
</comment>
<gene>
    <name evidence="10" type="ORF">GCM10010923_14980</name>
</gene>
<keyword evidence="11" id="KW-1185">Reference proteome</keyword>
<name>A0ABQ1FCP4_9SPHN</name>
<evidence type="ECO:0000256" key="1">
    <source>
        <dbReference type="ARBA" id="ARBA00004651"/>
    </source>
</evidence>
<accession>A0ABQ1FCP4</accession>
<organism evidence="10 11">
    <name type="scientific">Blastomonas marina</name>
    <dbReference type="NCBI Taxonomy" id="1867408"/>
    <lineage>
        <taxon>Bacteria</taxon>
        <taxon>Pseudomonadati</taxon>
        <taxon>Pseudomonadota</taxon>
        <taxon>Alphaproteobacteria</taxon>
        <taxon>Sphingomonadales</taxon>
        <taxon>Sphingomonadaceae</taxon>
        <taxon>Blastomonas</taxon>
    </lineage>
</organism>
<evidence type="ECO:0000313" key="11">
    <source>
        <dbReference type="Proteomes" id="UP000603317"/>
    </source>
</evidence>
<dbReference type="InterPro" id="IPR023090">
    <property type="entry name" value="UPF0702_alpha/beta_dom_sf"/>
</dbReference>
<keyword evidence="3" id="KW-1003">Cell membrane</keyword>
<evidence type="ECO:0000256" key="3">
    <source>
        <dbReference type="ARBA" id="ARBA00022475"/>
    </source>
</evidence>
<dbReference type="Proteomes" id="UP000603317">
    <property type="component" value="Unassembled WGS sequence"/>
</dbReference>
<sequence length="174" mass="19093">MIIPGEILDTILRGVILATIALLWIVVLIRINGLRSLSKMTSFDFVMTVALGSLVAGASQAESWLKFLQPLAGMVGLFVAQWGSARIRKNSAWMERIMQNEPVLLMRDGEILDEALEKTRVARSDLIAKLREANVTDYSQVRAAVLETTGDVSVLHGETLDEALLEGVRKETGS</sequence>
<feature type="transmembrane region" description="Helical" evidence="7">
    <location>
        <begin position="12"/>
        <end position="31"/>
    </location>
</feature>
<comment type="subcellular location">
    <subcellularLocation>
        <location evidence="1">Cell membrane</location>
        <topology evidence="1">Multi-pass membrane protein</topology>
    </subcellularLocation>
</comment>
<dbReference type="PANTHER" id="PTHR34582:SF6">
    <property type="entry name" value="UPF0702 TRANSMEMBRANE PROTEIN YCAP"/>
    <property type="match status" value="1"/>
</dbReference>
<dbReference type="PANTHER" id="PTHR34582">
    <property type="entry name" value="UPF0702 TRANSMEMBRANE PROTEIN YCAP"/>
    <property type="match status" value="1"/>
</dbReference>
<comment type="similarity">
    <text evidence="2">Belongs to the UPF0702 family.</text>
</comment>
<dbReference type="Gene3D" id="3.30.240.20">
    <property type="entry name" value="bsu07140 like domains"/>
    <property type="match status" value="1"/>
</dbReference>
<keyword evidence="6 7" id="KW-0472">Membrane</keyword>